<dbReference type="AlphaFoldDB" id="A0A6S6UCK9"/>
<sequence>MLMLKHTPLFILLFLLTGCLTPTVKDSYVKTTGYNLNVEHIFMPPSDEYHPFSLLHHSKKSGYTVLCSASILSGIPEENLSKELKENNIADAKLASGSHLKFDISLSKADVGSTGLNHKNIKFLMVTLTNGKKITMPSMHMYTAQENLANSQCKKEISIYLDSHKDSKYYIPNSIYRYTIKTTILDHNHVDITAQIPTTLKQLIFAKASVQKNSIGSMNFAGENLYIGFNGVTLTHKFSPIIPKNLSNDEIIFDATKMIQKIRKDK</sequence>
<accession>A0A6S6UCK9</accession>
<dbReference type="EMBL" id="CACVAR010000389">
    <property type="protein sequence ID" value="CAA6825436.1"/>
    <property type="molecule type" value="Genomic_DNA"/>
</dbReference>
<evidence type="ECO:0000313" key="1">
    <source>
        <dbReference type="EMBL" id="CAA6825436.1"/>
    </source>
</evidence>
<gene>
    <name evidence="1" type="ORF">HELGO_WM62746</name>
</gene>
<reference evidence="1" key="1">
    <citation type="submission" date="2020-01" db="EMBL/GenBank/DDBJ databases">
        <authorList>
            <person name="Meier V. D."/>
            <person name="Meier V D."/>
        </authorList>
    </citation>
    <scope>NUCLEOTIDE SEQUENCE</scope>
    <source>
        <strain evidence="1">HLG_WM_MAG_03</strain>
    </source>
</reference>
<organism evidence="1">
    <name type="scientific">uncultured Sulfurovum sp</name>
    <dbReference type="NCBI Taxonomy" id="269237"/>
    <lineage>
        <taxon>Bacteria</taxon>
        <taxon>Pseudomonadati</taxon>
        <taxon>Campylobacterota</taxon>
        <taxon>Epsilonproteobacteria</taxon>
        <taxon>Campylobacterales</taxon>
        <taxon>Sulfurovaceae</taxon>
        <taxon>Sulfurovum</taxon>
        <taxon>environmental samples</taxon>
    </lineage>
</organism>
<proteinExistence type="predicted"/>
<dbReference type="PROSITE" id="PS51257">
    <property type="entry name" value="PROKAR_LIPOPROTEIN"/>
    <property type="match status" value="1"/>
</dbReference>
<protein>
    <recommendedName>
        <fullName evidence="2">Lipoprotein</fullName>
    </recommendedName>
</protein>
<evidence type="ECO:0008006" key="2">
    <source>
        <dbReference type="Google" id="ProtNLM"/>
    </source>
</evidence>
<name>A0A6S6UCK9_9BACT</name>